<dbReference type="AlphaFoldDB" id="A6L5H0"/>
<evidence type="ECO:0000313" key="2">
    <source>
        <dbReference type="Proteomes" id="UP000002861"/>
    </source>
</evidence>
<sequence length="36" mass="4425">MQRQPFSYSFHLEKVIKKALQEMLQFIHLHSRRAII</sequence>
<dbReference type="EMBL" id="CP000139">
    <property type="protein sequence ID" value="ABR40934.1"/>
    <property type="molecule type" value="Genomic_DNA"/>
</dbReference>
<protein>
    <submittedName>
        <fullName evidence="1">Uncharacterized protein</fullName>
    </submittedName>
</protein>
<dbReference type="KEGG" id="bvu:BVU_3308"/>
<evidence type="ECO:0000313" key="1">
    <source>
        <dbReference type="EMBL" id="ABR40934.1"/>
    </source>
</evidence>
<gene>
    <name evidence="1" type="ordered locus">BVU_3308</name>
</gene>
<organism evidence="1 2">
    <name type="scientific">Phocaeicola vulgatus (strain ATCC 8482 / DSM 1447 / JCM 5826 / CCUG 4940 / NBRC 14291 / NCTC 11154)</name>
    <name type="common">Bacteroides vulgatus</name>
    <dbReference type="NCBI Taxonomy" id="435590"/>
    <lineage>
        <taxon>Bacteria</taxon>
        <taxon>Pseudomonadati</taxon>
        <taxon>Bacteroidota</taxon>
        <taxon>Bacteroidia</taxon>
        <taxon>Bacteroidales</taxon>
        <taxon>Bacteroidaceae</taxon>
        <taxon>Phocaeicola</taxon>
    </lineage>
</organism>
<dbReference type="HOGENOM" id="CLU_3354757_0_0_10"/>
<accession>A6L5H0</accession>
<proteinExistence type="predicted"/>
<dbReference type="Proteomes" id="UP000002861">
    <property type="component" value="Chromosome"/>
</dbReference>
<name>A6L5H0_PHOV8</name>
<dbReference type="PaxDb" id="435590-BVU_3308"/>
<reference evidence="1 2" key="1">
    <citation type="journal article" date="2007" name="PLoS Biol.">
        <title>Evolution of symbiotic bacteria in the distal human intestine.</title>
        <authorList>
            <person name="Xu J."/>
            <person name="Mahowald M.A."/>
            <person name="Ley R.E."/>
            <person name="Lozupone C.A."/>
            <person name="Hamady M."/>
            <person name="Martens E.C."/>
            <person name="Henrissat B."/>
            <person name="Coutinho P.M."/>
            <person name="Minx P."/>
            <person name="Latreille P."/>
            <person name="Cordum H."/>
            <person name="Van Brunt A."/>
            <person name="Kim K."/>
            <person name="Fulton R.S."/>
            <person name="Fulton L.A."/>
            <person name="Clifton S.W."/>
            <person name="Wilson R.K."/>
            <person name="Knight R.D."/>
            <person name="Gordon J.I."/>
        </authorList>
    </citation>
    <scope>NUCLEOTIDE SEQUENCE [LARGE SCALE GENOMIC DNA]</scope>
    <source>
        <strain evidence="2">ATCC 8482 / DSM 1447 / JCM 5826 / CCUG 4940 / NBRC 14291 / NCTC 11154</strain>
    </source>
</reference>